<comment type="caution">
    <text evidence="7">The sequence shown here is derived from an EMBL/GenBank/DDBJ whole genome shotgun (WGS) entry which is preliminary data.</text>
</comment>
<dbReference type="Gene3D" id="3.60.21.10">
    <property type="match status" value="1"/>
</dbReference>
<evidence type="ECO:0000313" key="8">
    <source>
        <dbReference type="Proteomes" id="UP000191691"/>
    </source>
</evidence>
<proteinExistence type="predicted"/>
<feature type="transmembrane region" description="Helical" evidence="3">
    <location>
        <begin position="42"/>
        <end position="60"/>
    </location>
</feature>
<feature type="chain" id="PRO_5010737041" description="Calcineurin-like phosphoesterase domain-containing protein" evidence="4">
    <location>
        <begin position="25"/>
        <end position="725"/>
    </location>
</feature>
<reference evidence="6" key="3">
    <citation type="submission" date="2021-07" db="EMBL/GenBank/DDBJ databases">
        <authorList>
            <person name="Branca A.L. A."/>
        </authorList>
    </citation>
    <scope>NUCLEOTIDE SEQUENCE</scope>
</reference>
<dbReference type="PANTHER" id="PTHR10340:SF27">
    <property type="entry name" value="ACL091CP"/>
    <property type="match status" value="1"/>
</dbReference>
<feature type="signal peptide" evidence="4">
    <location>
        <begin position="1"/>
        <end position="24"/>
    </location>
</feature>
<dbReference type="OMA" id="ETSIYGM"/>
<dbReference type="STRING" id="60175.A0A1V6Y775"/>
<feature type="domain" description="Calcineurin-like phosphoesterase" evidence="5">
    <location>
        <begin position="272"/>
        <end position="555"/>
    </location>
</feature>
<dbReference type="InterPro" id="IPR029052">
    <property type="entry name" value="Metallo-depent_PP-like"/>
</dbReference>
<accession>A0A1V6Y775</accession>
<dbReference type="Pfam" id="PF00149">
    <property type="entry name" value="Metallophos"/>
    <property type="match status" value="1"/>
</dbReference>
<evidence type="ECO:0000259" key="5">
    <source>
        <dbReference type="Pfam" id="PF00149"/>
    </source>
</evidence>
<dbReference type="OrthoDB" id="282973at2759"/>
<keyword evidence="3" id="KW-1133">Transmembrane helix</keyword>
<dbReference type="InterPro" id="IPR004843">
    <property type="entry name" value="Calcineurin-like_PHP"/>
</dbReference>
<organism evidence="7 8">
    <name type="scientific">Penicillium nalgiovense</name>
    <dbReference type="NCBI Taxonomy" id="60175"/>
    <lineage>
        <taxon>Eukaryota</taxon>
        <taxon>Fungi</taxon>
        <taxon>Dikarya</taxon>
        <taxon>Ascomycota</taxon>
        <taxon>Pezizomycotina</taxon>
        <taxon>Eurotiomycetes</taxon>
        <taxon>Eurotiomycetidae</taxon>
        <taxon>Eurotiales</taxon>
        <taxon>Aspergillaceae</taxon>
        <taxon>Penicillium</taxon>
    </lineage>
</organism>
<evidence type="ECO:0000256" key="2">
    <source>
        <dbReference type="ARBA" id="ARBA00023180"/>
    </source>
</evidence>
<dbReference type="Proteomes" id="UP001153461">
    <property type="component" value="Unassembled WGS sequence"/>
</dbReference>
<dbReference type="EMBL" id="MOOB01000033">
    <property type="protein sequence ID" value="OQE83219.1"/>
    <property type="molecule type" value="Genomic_DNA"/>
</dbReference>
<sequence>MKSLNTLVLALFLSSLLFSQFSSSLSHSPATMRHSGSFKVSLLVLLGTTNLILIAAFAASLPGDSSYVAAAGFPTSAFSSYYVSPAKPTKQPQPILYDPVLDLTFPYELTDPDNIPDNQDEVYFPVPRTHMPARKGYKLVQEALSNVTRIIKSNSSESDCTKCKNALAAAKPAALHAPGFVPDAMISLCKDFRFHANETCEQDFASNTFGAVWTQVLAYADVEGLDGQYICHSLSKKYCSAPTTSPLDTAKLFPKPKPADVQVPKASGERIKVLHLSDFHLDARYAVSSEANCSSSLCCRSDNYNDLSEDSPLFSASAYGSFLCDTPYDLGLAALQAVGPLTGTGKGKHDDHLAWTLYTGDLVSHDPAPQISKAFTQYTETSIYGMFKHYLSGPVFAALGNHDTSPANIDSPHSLPGRLGEQQSWNYEHLAGLWRHEGWISRETADEASTHYGGYSVKTHYGLRIISFNTDLWYRHNVLAFINTTNPDNSGVFSWMIEELQKAEDACERVWIIGHVLSGWDGKNPLPNPSDLFYQIVDRYSPHVIANIFFGHTHEDQFMVYYANNGTVQDADNALTTGWIMPSITPLENLNSGFRLYEVDTGDFNVYEAYTFYSNVSDYPALKNTGPTFEIEYSTRDTYGPAAVWDEDAPLNATFWHRVTEAMEKDMELVSLHNTYQGKRSVKSPTCTTTACQKAKVCYMRSGSVALGSQCPQGYGSVQSAFKGN</sequence>
<evidence type="ECO:0000313" key="6">
    <source>
        <dbReference type="EMBL" id="CAG8151414.1"/>
    </source>
</evidence>
<keyword evidence="3" id="KW-0812">Transmembrane</keyword>
<protein>
    <recommendedName>
        <fullName evidence="5">Calcineurin-like phosphoesterase domain-containing protein</fullName>
    </recommendedName>
</protein>
<name>A0A1V6Y775_PENNA</name>
<dbReference type="SUPFAM" id="SSF56300">
    <property type="entry name" value="Metallo-dependent phosphatases"/>
    <property type="match status" value="1"/>
</dbReference>
<reference evidence="8" key="2">
    <citation type="journal article" date="2017" name="Nat. Microbiol.">
        <title>Global analysis of biosynthetic gene clusters reveals vast potential of secondary metabolite production in Penicillium species.</title>
        <authorList>
            <person name="Nielsen J.C."/>
            <person name="Grijseels S."/>
            <person name="Prigent S."/>
            <person name="Ji B."/>
            <person name="Dainat J."/>
            <person name="Nielsen K.F."/>
            <person name="Frisvad J.C."/>
            <person name="Workman M."/>
            <person name="Nielsen J."/>
        </authorList>
    </citation>
    <scope>NUCLEOTIDE SEQUENCE [LARGE SCALE GENOMIC DNA]</scope>
    <source>
        <strain evidence="8">IBT 13039</strain>
    </source>
</reference>
<evidence type="ECO:0000313" key="7">
    <source>
        <dbReference type="EMBL" id="OQE83219.1"/>
    </source>
</evidence>
<gene>
    <name evidence="7" type="ORF">PENNAL_c0033G02219</name>
    <name evidence="6" type="ORF">PNAL_LOCUS6104</name>
</gene>
<dbReference type="GO" id="GO:0008081">
    <property type="term" value="F:phosphoric diester hydrolase activity"/>
    <property type="evidence" value="ECO:0007669"/>
    <property type="project" value="TreeGrafter"/>
</dbReference>
<reference evidence="7" key="1">
    <citation type="submission" date="2016-10" db="EMBL/GenBank/DDBJ databases">
        <title>Uncovering the secondary metabolism of Penicillium species provides insights into the evolution of 6-MSA pathways.</title>
        <authorList>
            <person name="Nielsen J.C."/>
            <person name="Nielsen J."/>
        </authorList>
    </citation>
    <scope>NUCLEOTIDE SEQUENCE [LARGE SCALE GENOMIC DNA]</scope>
    <source>
        <strain evidence="7">IBT 13039</strain>
    </source>
</reference>
<evidence type="ECO:0000256" key="1">
    <source>
        <dbReference type="ARBA" id="ARBA00022801"/>
    </source>
</evidence>
<keyword evidence="3" id="KW-0472">Membrane</keyword>
<evidence type="ECO:0000256" key="3">
    <source>
        <dbReference type="SAM" id="Phobius"/>
    </source>
</evidence>
<keyword evidence="1" id="KW-0378">Hydrolase</keyword>
<dbReference type="Proteomes" id="UP000191691">
    <property type="component" value="Unassembled WGS sequence"/>
</dbReference>
<dbReference type="InterPro" id="IPR041805">
    <property type="entry name" value="ASMase/PPN1_MPP"/>
</dbReference>
<keyword evidence="8" id="KW-1185">Reference proteome</keyword>
<dbReference type="EMBL" id="CAJVNV010000310">
    <property type="protein sequence ID" value="CAG8151414.1"/>
    <property type="molecule type" value="Genomic_DNA"/>
</dbReference>
<dbReference type="CDD" id="cd00842">
    <property type="entry name" value="MPP_ASMase"/>
    <property type="match status" value="1"/>
</dbReference>
<evidence type="ECO:0000256" key="4">
    <source>
        <dbReference type="SAM" id="SignalP"/>
    </source>
</evidence>
<keyword evidence="4" id="KW-0732">Signal</keyword>
<dbReference type="PANTHER" id="PTHR10340">
    <property type="entry name" value="SPHINGOMYELIN PHOSPHODIESTERASE"/>
    <property type="match status" value="1"/>
</dbReference>
<keyword evidence="2" id="KW-0325">Glycoprotein</keyword>
<dbReference type="AlphaFoldDB" id="A0A1V6Y775"/>